<sequence>MLLTSHQIKAKITFSTSQLQYWRQLPSYTAAYTTAPHHSTARNPGPGKCYVAWQQYVCVCVCVCVCCRHQLPRRPYLLGSHVAQKAWTMSKEASLIPTAVETNS</sequence>
<dbReference type="Proteomes" id="UP001152607">
    <property type="component" value="Unassembled WGS sequence"/>
</dbReference>
<evidence type="ECO:0000313" key="2">
    <source>
        <dbReference type="Proteomes" id="UP001152607"/>
    </source>
</evidence>
<reference evidence="1" key="1">
    <citation type="submission" date="2023-01" db="EMBL/GenBank/DDBJ databases">
        <authorList>
            <person name="Van Ghelder C."/>
            <person name="Rancurel C."/>
        </authorList>
    </citation>
    <scope>NUCLEOTIDE SEQUENCE</scope>
    <source>
        <strain evidence="1">CNCM I-4278</strain>
    </source>
</reference>
<dbReference type="AlphaFoldDB" id="A0A9W4UGZ7"/>
<protein>
    <submittedName>
        <fullName evidence="1">Uncharacterized protein</fullName>
    </submittedName>
</protein>
<dbReference type="EMBL" id="CAOQHR010000005">
    <property type="protein sequence ID" value="CAI6335159.1"/>
    <property type="molecule type" value="Genomic_DNA"/>
</dbReference>
<comment type="caution">
    <text evidence="1">The sequence shown here is derived from an EMBL/GenBank/DDBJ whole genome shotgun (WGS) entry which is preliminary data.</text>
</comment>
<accession>A0A9W4UGZ7</accession>
<organism evidence="1 2">
    <name type="scientific">Periconia digitata</name>
    <dbReference type="NCBI Taxonomy" id="1303443"/>
    <lineage>
        <taxon>Eukaryota</taxon>
        <taxon>Fungi</taxon>
        <taxon>Dikarya</taxon>
        <taxon>Ascomycota</taxon>
        <taxon>Pezizomycotina</taxon>
        <taxon>Dothideomycetes</taxon>
        <taxon>Pleosporomycetidae</taxon>
        <taxon>Pleosporales</taxon>
        <taxon>Massarineae</taxon>
        <taxon>Periconiaceae</taxon>
        <taxon>Periconia</taxon>
    </lineage>
</organism>
<proteinExistence type="predicted"/>
<gene>
    <name evidence="1" type="ORF">PDIGIT_LOCUS8236</name>
</gene>
<evidence type="ECO:0000313" key="1">
    <source>
        <dbReference type="EMBL" id="CAI6335159.1"/>
    </source>
</evidence>
<keyword evidence="2" id="KW-1185">Reference proteome</keyword>
<name>A0A9W4UGZ7_9PLEO</name>